<dbReference type="FunFam" id="1.10.405.10:FF:000003">
    <property type="entry name" value="Rab proteins geranylgeranyltransferase component A"/>
    <property type="match status" value="1"/>
</dbReference>
<reference evidence="3 5" key="1">
    <citation type="submission" date="2020-01" db="EMBL/GenBank/DDBJ databases">
        <authorList>
            <consortium name="DOE Joint Genome Institute"/>
            <person name="Haridas S."/>
            <person name="Albert R."/>
            <person name="Binder M."/>
            <person name="Bloem J."/>
            <person name="Labutti K."/>
            <person name="Salamov A."/>
            <person name="Andreopoulos B."/>
            <person name="Baker S.E."/>
            <person name="Barry K."/>
            <person name="Bills G."/>
            <person name="Bluhm B.H."/>
            <person name="Cannon C."/>
            <person name="Castanera R."/>
            <person name="Culley D.E."/>
            <person name="Daum C."/>
            <person name="Ezra D."/>
            <person name="Gonzalez J.B."/>
            <person name="Henrissat B."/>
            <person name="Kuo A."/>
            <person name="Liang C."/>
            <person name="Lipzen A."/>
            <person name="Lutzoni F."/>
            <person name="Magnuson J."/>
            <person name="Mondo S."/>
            <person name="Nolan M."/>
            <person name="Ohm R."/>
            <person name="Pangilinan J."/>
            <person name="Park H.-J."/>
            <person name="Ramirez L."/>
            <person name="Alfaro M."/>
            <person name="Sun H."/>
            <person name="Tritt A."/>
            <person name="Yoshinaga Y."/>
            <person name="Zwiers L.-H."/>
            <person name="Turgeon B.G."/>
            <person name="Goodwin S.B."/>
            <person name="Spatafora J.W."/>
            <person name="Crous P.W."/>
            <person name="Grigoriev I.V."/>
        </authorList>
    </citation>
    <scope>NUCLEOTIDE SEQUENCE</scope>
    <source>
        <strain evidence="3 5">CBS 781.70</strain>
    </source>
</reference>
<protein>
    <recommendedName>
        <fullName evidence="2">Rab proteins geranylgeranyltransferase</fullName>
    </recommendedName>
</protein>
<dbReference type="PANTHER" id="PTHR11787:SF4">
    <property type="entry name" value="CHM, RAB ESCORT PROTEIN 1"/>
    <property type="match status" value="1"/>
</dbReference>
<gene>
    <name evidence="3 5" type="ORF">P152DRAFT_468583</name>
</gene>
<dbReference type="GO" id="GO:0007264">
    <property type="term" value="P:small GTPase-mediated signal transduction"/>
    <property type="evidence" value="ECO:0007669"/>
    <property type="project" value="UniProtKB-UniRule"/>
</dbReference>
<evidence type="ECO:0000313" key="4">
    <source>
        <dbReference type="Proteomes" id="UP000504638"/>
    </source>
</evidence>
<dbReference type="Gene3D" id="1.10.405.10">
    <property type="entry name" value="Guanine Nucleotide Dissociation Inhibitor, domain 1"/>
    <property type="match status" value="1"/>
</dbReference>
<dbReference type="GO" id="GO:0005092">
    <property type="term" value="F:GDP-dissociation inhibitor activity"/>
    <property type="evidence" value="ECO:0007669"/>
    <property type="project" value="UniProtKB-UniRule"/>
</dbReference>
<dbReference type="Pfam" id="PF00996">
    <property type="entry name" value="GDI"/>
    <property type="match status" value="1"/>
</dbReference>
<dbReference type="Gene3D" id="3.50.50.60">
    <property type="entry name" value="FAD/NAD(P)-binding domain"/>
    <property type="match status" value="1"/>
</dbReference>
<dbReference type="PANTHER" id="PTHR11787">
    <property type="entry name" value="RAB GDP-DISSOCIATION INHIBITOR"/>
    <property type="match status" value="1"/>
</dbReference>
<proteinExistence type="inferred from homology"/>
<dbReference type="SUPFAM" id="SSF54373">
    <property type="entry name" value="FAD-linked reductases, C-terminal domain"/>
    <property type="match status" value="1"/>
</dbReference>
<dbReference type="GeneID" id="54421402"/>
<dbReference type="SUPFAM" id="SSF51905">
    <property type="entry name" value="FAD/NAD(P)-binding domain"/>
    <property type="match status" value="1"/>
</dbReference>
<dbReference type="Proteomes" id="UP000504638">
    <property type="component" value="Unplaced"/>
</dbReference>
<organism evidence="3">
    <name type="scientific">Eremomyces bilateralis CBS 781.70</name>
    <dbReference type="NCBI Taxonomy" id="1392243"/>
    <lineage>
        <taxon>Eukaryota</taxon>
        <taxon>Fungi</taxon>
        <taxon>Dikarya</taxon>
        <taxon>Ascomycota</taxon>
        <taxon>Pezizomycotina</taxon>
        <taxon>Dothideomycetes</taxon>
        <taxon>Dothideomycetes incertae sedis</taxon>
        <taxon>Eremomycetales</taxon>
        <taxon>Eremomycetaceae</taxon>
        <taxon>Eremomyces</taxon>
    </lineage>
</organism>
<dbReference type="AlphaFoldDB" id="A0A6G1FU09"/>
<dbReference type="GO" id="GO:0005634">
    <property type="term" value="C:nucleus"/>
    <property type="evidence" value="ECO:0007669"/>
    <property type="project" value="TreeGrafter"/>
</dbReference>
<dbReference type="OrthoDB" id="1923006at2759"/>
<evidence type="ECO:0000313" key="5">
    <source>
        <dbReference type="RefSeq" id="XP_033530790.1"/>
    </source>
</evidence>
<accession>A0A6G1FU09</accession>
<dbReference type="InterPro" id="IPR018203">
    <property type="entry name" value="GDP_dissociation_inhibitor"/>
</dbReference>
<sequence>MDTLDGTEWDVLIVGTGIQQSLLALSLSRSDKKILHIDPNPYYGGVEAAFALKEAEEFVTRHQGSGRSIQNAKLALSPSLGEDAETKLAPSRSYSLALAPQLLYTQSALLPALVTSRLHTQLDFLAVGSWWVYSSKDGGNPSQADEGATGFEERHPRSTLTKVPAGREDVFADKTVDIRSKRSLMKFLRFVGEYEKEEEAWQPFSDAPFQHFLQEHFHVPSVVQAPLMALTMSQKPSEETRTDFALPRIARHLRSIGLFGPGFGAVLPKWGGLSEIAQVACRACAVGGGVYVLGKGLAGAPDQAANSTDPQLSLKLTGEDTVRSRIVVGSQEGLTSVLPPSAMQAREGSTISVVSRSISIVSSSLSDLFPPFAEGSPPPAGAVVVLPSGSFSTTDDQDPEQGNQPPVHILIHSSESGECPYGQSVLYASVDGAGNEETLKHAVASLLDPVQEESTSKVLWSMYFEHKYHQPVQDAVDAGKDDRVLVIPETPQDLTFDDSILDSVKEIWQKVMGPDVTDFLVFEERESNLDDDDEEV</sequence>
<dbReference type="PIRSF" id="PIRSF037514">
    <property type="entry name" value="Rab_ger_ger_transf_A_fun"/>
    <property type="match status" value="1"/>
</dbReference>
<dbReference type="EMBL" id="ML975175">
    <property type="protein sequence ID" value="KAF1809159.1"/>
    <property type="molecule type" value="Genomic_DNA"/>
</dbReference>
<dbReference type="RefSeq" id="XP_033530790.1">
    <property type="nucleotide sequence ID" value="XM_033680832.1"/>
</dbReference>
<dbReference type="GO" id="GO:0016192">
    <property type="term" value="P:vesicle-mediated transport"/>
    <property type="evidence" value="ECO:0007669"/>
    <property type="project" value="TreeGrafter"/>
</dbReference>
<dbReference type="GO" id="GO:0005829">
    <property type="term" value="C:cytosol"/>
    <property type="evidence" value="ECO:0007669"/>
    <property type="project" value="TreeGrafter"/>
</dbReference>
<keyword evidence="4" id="KW-1185">Reference proteome</keyword>
<dbReference type="InterPro" id="IPR017230">
    <property type="entry name" value="Mrs6"/>
</dbReference>
<evidence type="ECO:0000256" key="2">
    <source>
        <dbReference type="PIRNR" id="PIRNR037514"/>
    </source>
</evidence>
<dbReference type="PRINTS" id="PR00891">
    <property type="entry name" value="RABGDIREP"/>
</dbReference>
<evidence type="ECO:0000313" key="3">
    <source>
        <dbReference type="EMBL" id="KAF1809159.1"/>
    </source>
</evidence>
<dbReference type="InterPro" id="IPR036188">
    <property type="entry name" value="FAD/NAD-bd_sf"/>
</dbReference>
<reference evidence="5" key="2">
    <citation type="submission" date="2020-04" db="EMBL/GenBank/DDBJ databases">
        <authorList>
            <consortium name="NCBI Genome Project"/>
        </authorList>
    </citation>
    <scope>NUCLEOTIDE SEQUENCE</scope>
    <source>
        <strain evidence="5">CBS 781.70</strain>
    </source>
</reference>
<dbReference type="GO" id="GO:0005968">
    <property type="term" value="C:Rab-protein geranylgeranyltransferase complex"/>
    <property type="evidence" value="ECO:0007669"/>
    <property type="project" value="TreeGrafter"/>
</dbReference>
<reference evidence="5" key="3">
    <citation type="submission" date="2025-04" db="UniProtKB">
        <authorList>
            <consortium name="RefSeq"/>
        </authorList>
    </citation>
    <scope>IDENTIFICATION</scope>
    <source>
        <strain evidence="5">CBS 781.70</strain>
    </source>
</reference>
<dbReference type="Gene3D" id="3.30.519.10">
    <property type="entry name" value="Guanine Nucleotide Dissociation Inhibitor, domain 2"/>
    <property type="match status" value="1"/>
</dbReference>
<evidence type="ECO:0000256" key="1">
    <source>
        <dbReference type="ARBA" id="ARBA00005593"/>
    </source>
</evidence>
<comment type="similarity">
    <text evidence="1 2">Belongs to the Rab GDI family.</text>
</comment>
<name>A0A6G1FU09_9PEZI</name>